<gene>
    <name evidence="1" type="ORF">V22_37760</name>
</gene>
<keyword evidence="2" id="KW-1185">Reference proteome</keyword>
<dbReference type="KEGG" id="chya:V22_37760"/>
<dbReference type="Pfam" id="PF13365">
    <property type="entry name" value="Trypsin_2"/>
    <property type="match status" value="1"/>
</dbReference>
<dbReference type="EMBL" id="CP036316">
    <property type="protein sequence ID" value="QDT66508.1"/>
    <property type="molecule type" value="Genomic_DNA"/>
</dbReference>
<dbReference type="InterPro" id="IPR009003">
    <property type="entry name" value="Peptidase_S1_PA"/>
</dbReference>
<evidence type="ECO:0008006" key="3">
    <source>
        <dbReference type="Google" id="ProtNLM"/>
    </source>
</evidence>
<organism evidence="1 2">
    <name type="scientific">Calycomorphotria hydatis</name>
    <dbReference type="NCBI Taxonomy" id="2528027"/>
    <lineage>
        <taxon>Bacteria</taxon>
        <taxon>Pseudomonadati</taxon>
        <taxon>Planctomycetota</taxon>
        <taxon>Planctomycetia</taxon>
        <taxon>Planctomycetales</taxon>
        <taxon>Planctomycetaceae</taxon>
        <taxon>Calycomorphotria</taxon>
    </lineage>
</organism>
<name>A0A517TDQ8_9PLAN</name>
<sequence length="267" mass="29732">MQDKLKEIPAEKLHSEIDFVLRMTQIECLKGDTMLSNATGFFVLNDDILFLVTNRHVTAGGNVSNPPDTLRITVHNDPENLTDIAKYLIPLTTGAGRAWYELEVDGTPIDVAAIPITDPEFLQTYYLSTFEAADFLRSDERLILGEQLLVAGFPLGFRDEEAYLPVFRAAFVATPHSVPFQGQPTFLTDGRMHRGMSGAPAISRRVQADGKVRWCLTGVHSAAYDMANRDPQQDDRLALNTVWRARVVQELISKAVNTIQSQQTVQA</sequence>
<evidence type="ECO:0000313" key="1">
    <source>
        <dbReference type="EMBL" id="QDT66508.1"/>
    </source>
</evidence>
<proteinExistence type="predicted"/>
<dbReference type="Gene3D" id="2.40.10.120">
    <property type="match status" value="1"/>
</dbReference>
<dbReference type="Proteomes" id="UP000319976">
    <property type="component" value="Chromosome"/>
</dbReference>
<accession>A0A517TDQ8</accession>
<dbReference type="SUPFAM" id="SSF50494">
    <property type="entry name" value="Trypsin-like serine proteases"/>
    <property type="match status" value="1"/>
</dbReference>
<protein>
    <recommendedName>
        <fullName evidence="3">Trypsin</fullName>
    </recommendedName>
</protein>
<evidence type="ECO:0000313" key="2">
    <source>
        <dbReference type="Proteomes" id="UP000319976"/>
    </source>
</evidence>
<dbReference type="OrthoDB" id="7191282at2"/>
<dbReference type="RefSeq" id="WP_145265649.1">
    <property type="nucleotide sequence ID" value="NZ_CP036316.1"/>
</dbReference>
<dbReference type="AlphaFoldDB" id="A0A517TDQ8"/>
<reference evidence="1 2" key="1">
    <citation type="submission" date="2019-02" db="EMBL/GenBank/DDBJ databases">
        <title>Deep-cultivation of Planctomycetes and their phenomic and genomic characterization uncovers novel biology.</title>
        <authorList>
            <person name="Wiegand S."/>
            <person name="Jogler M."/>
            <person name="Boedeker C."/>
            <person name="Pinto D."/>
            <person name="Vollmers J."/>
            <person name="Rivas-Marin E."/>
            <person name="Kohn T."/>
            <person name="Peeters S.H."/>
            <person name="Heuer A."/>
            <person name="Rast P."/>
            <person name="Oberbeckmann S."/>
            <person name="Bunk B."/>
            <person name="Jeske O."/>
            <person name="Meyerdierks A."/>
            <person name="Storesund J.E."/>
            <person name="Kallscheuer N."/>
            <person name="Luecker S."/>
            <person name="Lage O.M."/>
            <person name="Pohl T."/>
            <person name="Merkel B.J."/>
            <person name="Hornburger P."/>
            <person name="Mueller R.-W."/>
            <person name="Bruemmer F."/>
            <person name="Labrenz M."/>
            <person name="Spormann A.M."/>
            <person name="Op den Camp H."/>
            <person name="Overmann J."/>
            <person name="Amann R."/>
            <person name="Jetten M.S.M."/>
            <person name="Mascher T."/>
            <person name="Medema M.H."/>
            <person name="Devos D.P."/>
            <person name="Kaster A.-K."/>
            <person name="Ovreas L."/>
            <person name="Rohde M."/>
            <person name="Galperin M.Y."/>
            <person name="Jogler C."/>
        </authorList>
    </citation>
    <scope>NUCLEOTIDE SEQUENCE [LARGE SCALE GENOMIC DNA]</scope>
    <source>
        <strain evidence="1 2">V22</strain>
    </source>
</reference>